<evidence type="ECO:0000256" key="1">
    <source>
        <dbReference type="SAM" id="MobiDB-lite"/>
    </source>
</evidence>
<sequence length="534" mass="54193">MDPKSLYTLQGALDFFEKRLSNGQTSTFYQSATFNFHDITGLVPASAYVNQPRCFALGCLTILPDYAPVLALPPAMRSMDPAWNNCALNWHGAWDPPIPLSPAAVEAKPTVPSAHTTSSTALPQGSASTVVAQTRTAASTSAASADPSTASNAEPSTSPPDTGGIYTDPSNASQRTRAVSHTLQYTTTIILVPQSTATRDSDDPTLTIQAWGSTASPISSSTRAQGSKDPAVSTSNPTEPDAGSGAVIIAGQTASAVGTGIVVADTTLRAGGAAITVSNIVLSALSNGALQIISEVVESRFTQTSADATTTVRSTSAIPREAVLTINSRIITASAIGTEGNAFVVAGTTLNVGGPAWTTSGFTLTAGSDGLLEIVSPSAKSIHTSSTPAAYTQAVLPLGTTTVTVASGTVAGMWIVNGKTLRLGDPGLTIAGHTLVPGANALYKDGVSASFQTVVGTKPWTTSTSYAPLPVLTTELAPLQGSGMVYVTTSADRGEAAPASTAIRSLASGCSGCATVTALLGFGVSVAIALILWW</sequence>
<keyword evidence="2" id="KW-1133">Transmembrane helix</keyword>
<feature type="region of interest" description="Disordered" evidence="1">
    <location>
        <begin position="106"/>
        <end position="178"/>
    </location>
</feature>
<dbReference type="Proteomes" id="UP001138500">
    <property type="component" value="Unassembled WGS sequence"/>
</dbReference>
<evidence type="ECO:0000313" key="3">
    <source>
        <dbReference type="EMBL" id="KAH9826031.1"/>
    </source>
</evidence>
<reference evidence="3 4" key="2">
    <citation type="journal article" date="2021" name="Curr. Genet.">
        <title>Genetic response to nitrogen starvation in the aggressive Eucalyptus foliar pathogen Teratosphaeria destructans.</title>
        <authorList>
            <person name="Havenga M."/>
            <person name="Wingfield B.D."/>
            <person name="Wingfield M.J."/>
            <person name="Dreyer L.L."/>
            <person name="Roets F."/>
            <person name="Aylward J."/>
        </authorList>
    </citation>
    <scope>NUCLEOTIDE SEQUENCE [LARGE SCALE GENOMIC DNA]</scope>
    <source>
        <strain evidence="3">CMW44962</strain>
    </source>
</reference>
<dbReference type="AlphaFoldDB" id="A0A9W7SP79"/>
<keyword evidence="4" id="KW-1185">Reference proteome</keyword>
<gene>
    <name evidence="3" type="ORF">Tdes44962_MAKER03814</name>
</gene>
<feature type="compositionally biased region" description="Polar residues" evidence="1">
    <location>
        <begin position="113"/>
        <end position="125"/>
    </location>
</feature>
<feature type="transmembrane region" description="Helical" evidence="2">
    <location>
        <begin position="514"/>
        <end position="533"/>
    </location>
</feature>
<proteinExistence type="predicted"/>
<feature type="compositionally biased region" description="Polar residues" evidence="1">
    <location>
        <begin position="196"/>
        <end position="225"/>
    </location>
</feature>
<keyword evidence="2" id="KW-0472">Membrane</keyword>
<dbReference type="OrthoDB" id="3944128at2759"/>
<name>A0A9W7SP79_9PEZI</name>
<dbReference type="EMBL" id="RIBY02002045">
    <property type="protein sequence ID" value="KAH9826031.1"/>
    <property type="molecule type" value="Genomic_DNA"/>
</dbReference>
<feature type="region of interest" description="Disordered" evidence="1">
    <location>
        <begin position="196"/>
        <end position="241"/>
    </location>
</feature>
<feature type="compositionally biased region" description="Polar residues" evidence="1">
    <location>
        <begin position="168"/>
        <end position="178"/>
    </location>
</feature>
<evidence type="ECO:0000313" key="4">
    <source>
        <dbReference type="Proteomes" id="UP001138500"/>
    </source>
</evidence>
<comment type="caution">
    <text evidence="3">The sequence shown here is derived from an EMBL/GenBank/DDBJ whole genome shotgun (WGS) entry which is preliminary data.</text>
</comment>
<feature type="compositionally biased region" description="Low complexity" evidence="1">
    <location>
        <begin position="126"/>
        <end position="153"/>
    </location>
</feature>
<protein>
    <submittedName>
        <fullName evidence="3">Uncharacterized protein</fullName>
    </submittedName>
</protein>
<reference evidence="3 4" key="1">
    <citation type="journal article" date="2018" name="IMA Fungus">
        <title>IMA Genome-F 10: Nine draft genome sequences of Claviceps purpurea s.lat., including C. arundinis, C. humidiphila, and C. cf. spartinae, pseudomolecules for the pitch canker pathogen Fusarium circinatum, draft genome of Davidsoniella eucalypti, Grosmannia galeiformis, Quambalaria eucalypti, and Teratosphaeria destructans.</title>
        <authorList>
            <person name="Wingfield B.D."/>
            <person name="Liu M."/>
            <person name="Nguyen H.D."/>
            <person name="Lane F.A."/>
            <person name="Morgan S.W."/>
            <person name="De Vos L."/>
            <person name="Wilken P.M."/>
            <person name="Duong T.A."/>
            <person name="Aylward J."/>
            <person name="Coetzee M.P."/>
            <person name="Dadej K."/>
            <person name="De Beer Z.W."/>
            <person name="Findlay W."/>
            <person name="Havenga M."/>
            <person name="Kolarik M."/>
            <person name="Menzies J.G."/>
            <person name="Naidoo K."/>
            <person name="Pochopski O."/>
            <person name="Shoukouhi P."/>
            <person name="Santana Q.C."/>
            <person name="Seifert K.A."/>
            <person name="Soal N."/>
            <person name="Steenkamp E.T."/>
            <person name="Tatham C.T."/>
            <person name="van der Nest M.A."/>
            <person name="Wingfield M.J."/>
        </authorList>
    </citation>
    <scope>NUCLEOTIDE SEQUENCE [LARGE SCALE GENOMIC DNA]</scope>
    <source>
        <strain evidence="3">CMW44962</strain>
    </source>
</reference>
<keyword evidence="2" id="KW-0812">Transmembrane</keyword>
<evidence type="ECO:0000256" key="2">
    <source>
        <dbReference type="SAM" id="Phobius"/>
    </source>
</evidence>
<accession>A0A9W7SP79</accession>
<organism evidence="3 4">
    <name type="scientific">Teratosphaeria destructans</name>
    <dbReference type="NCBI Taxonomy" id="418781"/>
    <lineage>
        <taxon>Eukaryota</taxon>
        <taxon>Fungi</taxon>
        <taxon>Dikarya</taxon>
        <taxon>Ascomycota</taxon>
        <taxon>Pezizomycotina</taxon>
        <taxon>Dothideomycetes</taxon>
        <taxon>Dothideomycetidae</taxon>
        <taxon>Mycosphaerellales</taxon>
        <taxon>Teratosphaeriaceae</taxon>
        <taxon>Teratosphaeria</taxon>
    </lineage>
</organism>